<reference evidence="1 2" key="1">
    <citation type="journal article" date="2023" name="G3 (Bethesda)">
        <title>A chromosome-length genome assembly and annotation of blackberry (Rubus argutus, cv. 'Hillquist').</title>
        <authorList>
            <person name="Bruna T."/>
            <person name="Aryal R."/>
            <person name="Dudchenko O."/>
            <person name="Sargent D.J."/>
            <person name="Mead D."/>
            <person name="Buti M."/>
            <person name="Cavallini A."/>
            <person name="Hytonen T."/>
            <person name="Andres J."/>
            <person name="Pham M."/>
            <person name="Weisz D."/>
            <person name="Mascagni F."/>
            <person name="Usai G."/>
            <person name="Natali L."/>
            <person name="Bassil N."/>
            <person name="Fernandez G.E."/>
            <person name="Lomsadze A."/>
            <person name="Armour M."/>
            <person name="Olukolu B."/>
            <person name="Poorten T."/>
            <person name="Britton C."/>
            <person name="Davik J."/>
            <person name="Ashrafi H."/>
            <person name="Aiden E.L."/>
            <person name="Borodovsky M."/>
            <person name="Worthington M."/>
        </authorList>
    </citation>
    <scope>NUCLEOTIDE SEQUENCE [LARGE SCALE GENOMIC DNA]</scope>
    <source>
        <strain evidence="1">PI 553951</strain>
    </source>
</reference>
<evidence type="ECO:0000313" key="2">
    <source>
        <dbReference type="Proteomes" id="UP001457282"/>
    </source>
</evidence>
<protein>
    <submittedName>
        <fullName evidence="1">Uncharacterized protein</fullName>
    </submittedName>
</protein>
<name>A0AAW1W0C2_RUBAR</name>
<evidence type="ECO:0000313" key="1">
    <source>
        <dbReference type="EMBL" id="KAK9913531.1"/>
    </source>
</evidence>
<comment type="caution">
    <text evidence="1">The sequence shown here is derived from an EMBL/GenBank/DDBJ whole genome shotgun (WGS) entry which is preliminary data.</text>
</comment>
<sequence length="223" mass="26210">MEARLSARNVNVTISHSLTNPRSLATWEKLKARPGHGRPIKAGTVCHFWDKERPKYAWLPEGWLAEQRRMPSSRLYTYYYDESARQYTRRDEAKKKAGVPVAVKNHASRHIEQGESSQNGRAMNDDINTHYFFWNKNSWATVYKLKARPGHGKHRKAGTKIYFVDRGCPGYRWLPEGWLAEVRRMASNRFYTYYYDRSARLYNTRNKAYEKASEDPTLELLVI</sequence>
<accession>A0AAW1W0C2</accession>
<organism evidence="1 2">
    <name type="scientific">Rubus argutus</name>
    <name type="common">Southern blackberry</name>
    <dbReference type="NCBI Taxonomy" id="59490"/>
    <lineage>
        <taxon>Eukaryota</taxon>
        <taxon>Viridiplantae</taxon>
        <taxon>Streptophyta</taxon>
        <taxon>Embryophyta</taxon>
        <taxon>Tracheophyta</taxon>
        <taxon>Spermatophyta</taxon>
        <taxon>Magnoliopsida</taxon>
        <taxon>eudicotyledons</taxon>
        <taxon>Gunneridae</taxon>
        <taxon>Pentapetalae</taxon>
        <taxon>rosids</taxon>
        <taxon>fabids</taxon>
        <taxon>Rosales</taxon>
        <taxon>Rosaceae</taxon>
        <taxon>Rosoideae</taxon>
        <taxon>Rosoideae incertae sedis</taxon>
        <taxon>Rubus</taxon>
    </lineage>
</organism>
<keyword evidence="2" id="KW-1185">Reference proteome</keyword>
<gene>
    <name evidence="1" type="ORF">M0R45_037344</name>
</gene>
<dbReference type="AlphaFoldDB" id="A0AAW1W0C2"/>
<dbReference type="Proteomes" id="UP001457282">
    <property type="component" value="Unassembled WGS sequence"/>
</dbReference>
<dbReference type="EMBL" id="JBEDUW010000007">
    <property type="protein sequence ID" value="KAK9913531.1"/>
    <property type="molecule type" value="Genomic_DNA"/>
</dbReference>
<proteinExistence type="predicted"/>